<dbReference type="InterPro" id="IPR023476">
    <property type="entry name" value="Pep_tRNA_hydro_II_dom_sf"/>
</dbReference>
<organism evidence="6 7">
    <name type="scientific">Ceratina calcarata</name>
    <dbReference type="NCBI Taxonomy" id="156304"/>
    <lineage>
        <taxon>Eukaryota</taxon>
        <taxon>Metazoa</taxon>
        <taxon>Ecdysozoa</taxon>
        <taxon>Arthropoda</taxon>
        <taxon>Hexapoda</taxon>
        <taxon>Insecta</taxon>
        <taxon>Pterygota</taxon>
        <taxon>Neoptera</taxon>
        <taxon>Endopterygota</taxon>
        <taxon>Hymenoptera</taxon>
        <taxon>Apocrita</taxon>
        <taxon>Aculeata</taxon>
        <taxon>Apoidea</taxon>
        <taxon>Anthophila</taxon>
        <taxon>Apidae</taxon>
        <taxon>Ceratina</taxon>
        <taxon>Zadontomerus</taxon>
    </lineage>
</organism>
<evidence type="ECO:0000256" key="5">
    <source>
        <dbReference type="SAM" id="SignalP"/>
    </source>
</evidence>
<dbReference type="Proteomes" id="UP000694925">
    <property type="component" value="Unplaced"/>
</dbReference>
<comment type="catalytic activity">
    <reaction evidence="4">
        <text>an N-acyl-L-alpha-aminoacyl-tRNA + H2O = an N-acyl-L-amino acid + a tRNA + H(+)</text>
        <dbReference type="Rhea" id="RHEA:54448"/>
        <dbReference type="Rhea" id="RHEA-COMP:10123"/>
        <dbReference type="Rhea" id="RHEA-COMP:13883"/>
        <dbReference type="ChEBI" id="CHEBI:15377"/>
        <dbReference type="ChEBI" id="CHEBI:15378"/>
        <dbReference type="ChEBI" id="CHEBI:59874"/>
        <dbReference type="ChEBI" id="CHEBI:78442"/>
        <dbReference type="ChEBI" id="CHEBI:138191"/>
        <dbReference type="EC" id="3.1.1.29"/>
    </reaction>
</comment>
<dbReference type="SUPFAM" id="SSF102462">
    <property type="entry name" value="Peptidyl-tRNA hydrolase II"/>
    <property type="match status" value="1"/>
</dbReference>
<evidence type="ECO:0000256" key="1">
    <source>
        <dbReference type="ARBA" id="ARBA00013260"/>
    </source>
</evidence>
<gene>
    <name evidence="7" type="primary">LOC108631389</name>
</gene>
<proteinExistence type="inferred from homology"/>
<keyword evidence="5" id="KW-0732">Signal</keyword>
<dbReference type="GO" id="GO:0005829">
    <property type="term" value="C:cytosol"/>
    <property type="evidence" value="ECO:0007669"/>
    <property type="project" value="TreeGrafter"/>
</dbReference>
<dbReference type="EC" id="3.1.1.29" evidence="1"/>
<dbReference type="FunFam" id="3.40.1490.10:FF:000001">
    <property type="entry name" value="Peptidyl-tRNA hydrolase 2"/>
    <property type="match status" value="1"/>
</dbReference>
<feature type="signal peptide" evidence="5">
    <location>
        <begin position="1"/>
        <end position="18"/>
    </location>
</feature>
<evidence type="ECO:0000313" key="7">
    <source>
        <dbReference type="RefSeq" id="XP_017890733.1"/>
    </source>
</evidence>
<reference evidence="7" key="1">
    <citation type="submission" date="2025-08" db="UniProtKB">
        <authorList>
            <consortium name="RefSeq"/>
        </authorList>
    </citation>
    <scope>IDENTIFICATION</scope>
    <source>
        <tissue evidence="7">Whole body</tissue>
    </source>
</reference>
<dbReference type="InterPro" id="IPR002833">
    <property type="entry name" value="PTH2"/>
</dbReference>
<dbReference type="PANTHER" id="PTHR12649">
    <property type="entry name" value="PEPTIDYL-TRNA HYDROLASE 2"/>
    <property type="match status" value="1"/>
</dbReference>
<accession>A0AAJ7JEC5</accession>
<dbReference type="Gene3D" id="3.40.1490.10">
    <property type="entry name" value="Bit1"/>
    <property type="match status" value="1"/>
</dbReference>
<evidence type="ECO:0000256" key="4">
    <source>
        <dbReference type="ARBA" id="ARBA00048707"/>
    </source>
</evidence>
<keyword evidence="2" id="KW-0378">Hydrolase</keyword>
<dbReference type="GO" id="GO:0004045">
    <property type="term" value="F:peptidyl-tRNA hydrolase activity"/>
    <property type="evidence" value="ECO:0007669"/>
    <property type="project" value="UniProtKB-EC"/>
</dbReference>
<sequence length="214" mass="23080">MRCIIRVLILLFLSSAWVTENALKSENIRIVKDGPSAATTLQETAPDAKVGFIIAAVLGYCIYKIMTIAARRKLESSAEPNDTNEISDVVDSDNYKLILVIRTDLKMGKGKVAAQCAHAAVAAYKAVTKYPKVLQAWEECGQAKITLKVDSENALVEIARQARTVGLLANTIQDAGRTQIKSGSKTVCAIGPGPADLIDQVTELSIHILKDNQA</sequence>
<dbReference type="GeneID" id="108631389"/>
<comment type="similarity">
    <text evidence="3">Belongs to the PTH2 family.</text>
</comment>
<evidence type="ECO:0000256" key="3">
    <source>
        <dbReference type="ARBA" id="ARBA00038050"/>
    </source>
</evidence>
<feature type="chain" id="PRO_5042518307" description="peptidyl-tRNA hydrolase" evidence="5">
    <location>
        <begin position="19"/>
        <end position="214"/>
    </location>
</feature>
<dbReference type="KEGG" id="ccal:108631389"/>
<dbReference type="RefSeq" id="XP_017890733.1">
    <property type="nucleotide sequence ID" value="XM_018035244.2"/>
</dbReference>
<dbReference type="Pfam" id="PF01981">
    <property type="entry name" value="PTH2"/>
    <property type="match status" value="1"/>
</dbReference>
<protein>
    <recommendedName>
        <fullName evidence="1">peptidyl-tRNA hydrolase</fullName>
        <ecNumber evidence="1">3.1.1.29</ecNumber>
    </recommendedName>
</protein>
<dbReference type="NCBIfam" id="TIGR00283">
    <property type="entry name" value="arch_pth2"/>
    <property type="match status" value="1"/>
</dbReference>
<keyword evidence="6" id="KW-1185">Reference proteome</keyword>
<dbReference type="PANTHER" id="PTHR12649:SF11">
    <property type="entry name" value="PEPTIDYL-TRNA HYDROLASE 2, MITOCHONDRIAL"/>
    <property type="match status" value="1"/>
</dbReference>
<evidence type="ECO:0000313" key="6">
    <source>
        <dbReference type="Proteomes" id="UP000694925"/>
    </source>
</evidence>
<evidence type="ECO:0000256" key="2">
    <source>
        <dbReference type="ARBA" id="ARBA00022801"/>
    </source>
</evidence>
<name>A0AAJ7JEC5_9HYME</name>
<dbReference type="AlphaFoldDB" id="A0AAJ7JEC5"/>